<dbReference type="InterPro" id="IPR014762">
    <property type="entry name" value="DNA_mismatch_repair_CS"/>
</dbReference>
<feature type="region of interest" description="Disordered" evidence="5">
    <location>
        <begin position="399"/>
        <end position="422"/>
    </location>
</feature>
<feature type="compositionally biased region" description="Polar residues" evidence="5">
    <location>
        <begin position="583"/>
        <end position="613"/>
    </location>
</feature>
<dbReference type="InterPro" id="IPR032189">
    <property type="entry name" value="Mlh1_C"/>
</dbReference>
<keyword evidence="3" id="KW-0227">DNA damage</keyword>
<dbReference type="EMBL" id="JAPFFF010000008">
    <property type="protein sequence ID" value="KAK8884082.1"/>
    <property type="molecule type" value="Genomic_DNA"/>
</dbReference>
<protein>
    <submittedName>
        <fullName evidence="7">DNA mismatch repair protein</fullName>
    </submittedName>
</protein>
<keyword evidence="4" id="KW-0539">Nucleus</keyword>
<dbReference type="SMART" id="SM01340">
    <property type="entry name" value="DNA_mis_repair"/>
    <property type="match status" value="1"/>
</dbReference>
<comment type="subcellular location">
    <subcellularLocation>
        <location evidence="1">Nucleus</location>
    </subcellularLocation>
</comment>
<feature type="compositionally biased region" description="Basic and acidic residues" evidence="5">
    <location>
        <begin position="564"/>
        <end position="573"/>
    </location>
</feature>
<dbReference type="InterPro" id="IPR014721">
    <property type="entry name" value="Ribsml_uS5_D2-typ_fold_subgr"/>
</dbReference>
<name>A0ABR2JZF1_9EUKA</name>
<dbReference type="SUPFAM" id="SSF54211">
    <property type="entry name" value="Ribosomal protein S5 domain 2-like"/>
    <property type="match status" value="1"/>
</dbReference>
<feature type="region of interest" description="Disordered" evidence="5">
    <location>
        <begin position="540"/>
        <end position="615"/>
    </location>
</feature>
<dbReference type="Pfam" id="PF01119">
    <property type="entry name" value="DNA_mis_repair"/>
    <property type="match status" value="1"/>
</dbReference>
<evidence type="ECO:0000256" key="1">
    <source>
        <dbReference type="ARBA" id="ARBA00004123"/>
    </source>
</evidence>
<feature type="compositionally biased region" description="Acidic residues" evidence="5">
    <location>
        <begin position="550"/>
        <end position="563"/>
    </location>
</feature>
<dbReference type="PANTHER" id="PTHR10073:SF52">
    <property type="entry name" value="MISMATCH REPAIR ENDONUCLEASE PMS2"/>
    <property type="match status" value="1"/>
</dbReference>
<reference evidence="7 8" key="1">
    <citation type="submission" date="2024-04" db="EMBL/GenBank/DDBJ databases">
        <title>Tritrichomonas musculus Genome.</title>
        <authorList>
            <person name="Alves-Ferreira E."/>
            <person name="Grigg M."/>
            <person name="Lorenzi H."/>
            <person name="Galac M."/>
        </authorList>
    </citation>
    <scope>NUCLEOTIDE SEQUENCE [LARGE SCALE GENOMIC DNA]</scope>
    <source>
        <strain evidence="7 8">EAF2021</strain>
    </source>
</reference>
<dbReference type="SUPFAM" id="SSF55874">
    <property type="entry name" value="ATPase domain of HSP90 chaperone/DNA topoisomerase II/histidine kinase"/>
    <property type="match status" value="1"/>
</dbReference>
<evidence type="ECO:0000313" key="7">
    <source>
        <dbReference type="EMBL" id="KAK8884082.1"/>
    </source>
</evidence>
<accession>A0ABR2JZF1</accession>
<dbReference type="InterPro" id="IPR020568">
    <property type="entry name" value="Ribosomal_Su5_D2-typ_SF"/>
</dbReference>
<dbReference type="InterPro" id="IPR038973">
    <property type="entry name" value="MutL/Mlh/Pms-like"/>
</dbReference>
<feature type="region of interest" description="Disordered" evidence="5">
    <location>
        <begin position="338"/>
        <end position="368"/>
    </location>
</feature>
<dbReference type="Gene3D" id="3.30.230.10">
    <property type="match status" value="1"/>
</dbReference>
<dbReference type="InterPro" id="IPR036890">
    <property type="entry name" value="HATPase_C_sf"/>
</dbReference>
<dbReference type="Pfam" id="PF16413">
    <property type="entry name" value="Mlh1_C"/>
    <property type="match status" value="1"/>
</dbReference>
<organism evidence="7 8">
    <name type="scientific">Tritrichomonas musculus</name>
    <dbReference type="NCBI Taxonomy" id="1915356"/>
    <lineage>
        <taxon>Eukaryota</taxon>
        <taxon>Metamonada</taxon>
        <taxon>Parabasalia</taxon>
        <taxon>Tritrichomonadida</taxon>
        <taxon>Tritrichomonadidae</taxon>
        <taxon>Tritrichomonas</taxon>
    </lineage>
</organism>
<dbReference type="NCBIfam" id="TIGR00585">
    <property type="entry name" value="mutl"/>
    <property type="match status" value="1"/>
</dbReference>
<evidence type="ECO:0000313" key="8">
    <source>
        <dbReference type="Proteomes" id="UP001470230"/>
    </source>
</evidence>
<dbReference type="CDD" id="cd16926">
    <property type="entry name" value="HATPase_MutL-MLH-PMS-like"/>
    <property type="match status" value="1"/>
</dbReference>
<evidence type="ECO:0000256" key="2">
    <source>
        <dbReference type="ARBA" id="ARBA00006082"/>
    </source>
</evidence>
<dbReference type="Gene3D" id="3.30.565.10">
    <property type="entry name" value="Histidine kinase-like ATPase, C-terminal domain"/>
    <property type="match status" value="1"/>
</dbReference>
<feature type="domain" description="DNA mismatch repair protein S5" evidence="6">
    <location>
        <begin position="214"/>
        <end position="332"/>
    </location>
</feature>
<feature type="compositionally biased region" description="Polar residues" evidence="5">
    <location>
        <begin position="342"/>
        <end position="357"/>
    </location>
</feature>
<comment type="caution">
    <text evidence="7">The sequence shown here is derived from an EMBL/GenBank/DDBJ whole genome shotgun (WGS) entry which is preliminary data.</text>
</comment>
<evidence type="ECO:0000256" key="5">
    <source>
        <dbReference type="SAM" id="MobiDB-lite"/>
    </source>
</evidence>
<dbReference type="PANTHER" id="PTHR10073">
    <property type="entry name" value="DNA MISMATCH REPAIR PROTEIN MLH, PMS, MUTL"/>
    <property type="match status" value="1"/>
</dbReference>
<dbReference type="InterPro" id="IPR013507">
    <property type="entry name" value="DNA_mismatch_S5_2-like"/>
</dbReference>
<gene>
    <name evidence="7" type="ORF">M9Y10_043187</name>
</gene>
<dbReference type="InterPro" id="IPR002099">
    <property type="entry name" value="MutL/Mlh/PMS"/>
</dbReference>
<proteinExistence type="inferred from homology"/>
<feature type="region of interest" description="Disordered" evidence="5">
    <location>
        <begin position="439"/>
        <end position="459"/>
    </location>
</feature>
<keyword evidence="8" id="KW-1185">Reference proteome</keyword>
<dbReference type="Pfam" id="PF13589">
    <property type="entry name" value="HATPase_c_3"/>
    <property type="match status" value="1"/>
</dbReference>
<sequence>MEETPKIVQLPQDVINQIAAGEVIHQPINVVKELFENAIDAGASQIEINLENGGFSLIQIIDNGSGISQQDLPNVCLRHSTSKIHQFIDLTTKLSTFGFRGEALFSMSCVSHLSITTKTENSDVALIAYYENGQMIGIPEPIASVKGTIVEVRDIFYNKPEKLRAIPDSNSQNRQVLQMATQYSIIYPQVSIIVNIDGKEKLHTIGNTNTESVLALLYGLTTDSAVFKVEADLGFKSSAQLFLGTIASTRIMKGSAIFVNNRLVRCEKVKRSMEIVYSEFLKKGDKPFFVVMLTIPPRYVDVNVHPTKRDVNFENAQAIVERLCNIARERLAERIEGKSFKQKNASSQSTIENSITPRSSSRKKKSEIEMQIQGSVQSSIITAPSSVPLSTLTSYSQPVQYNDETSDEPEPEPELHLSQNSHPKSFESIFDQYKYTGIGSTSSKNDKNEQDKAILTKDNSAKKSITNETNSYFKNKSKKVVNNNDTDLQCAQLNNDDVNDEFFNCSQEQNNDFSFENANLNKGSEDEFDDYDKEKEVNKIDIEETNNNNNEEEESDSIDDGADDQNKTDDESPKKRRYGLNLQPLSQNPPTSKKATILSQSIHQPASESNKFSLKSAKSRSRSISLFDELKYEPSSAALKLTRGDPRERTIEQMFSLSAAINSKNDKNDEDDIHFEYRTIDLESIQELKEHETKEMNPELSQLFSKIIFVGVLGLKYVFFSSDDTLYMCDLFALTRLFFYQLFLTHFGNYGIIRFRPPIDINIIISEFPINIHDIKYLQGDANEYVIEVLNNHAEMLDDYFRIKIKGNQLFNMPDILPGYEPSFTALGLFLIRLATEINWNCEYDCISAIVDELSMLYAIQAEDDTCEELVISIKKMIANVIIPEIKTEAFMPNLSLITDGSLIRLKSASEMYKIFERT</sequence>
<feature type="compositionally biased region" description="Basic and acidic residues" evidence="5">
    <location>
        <begin position="444"/>
        <end position="459"/>
    </location>
</feature>
<evidence type="ECO:0000256" key="3">
    <source>
        <dbReference type="ARBA" id="ARBA00022763"/>
    </source>
</evidence>
<evidence type="ECO:0000256" key="4">
    <source>
        <dbReference type="ARBA" id="ARBA00023242"/>
    </source>
</evidence>
<comment type="similarity">
    <text evidence="2">Belongs to the DNA mismatch repair MutL/HexB family.</text>
</comment>
<evidence type="ECO:0000259" key="6">
    <source>
        <dbReference type="SMART" id="SM01340"/>
    </source>
</evidence>
<dbReference type="PROSITE" id="PS00058">
    <property type="entry name" value="DNA_MISMATCH_REPAIR_1"/>
    <property type="match status" value="1"/>
</dbReference>
<dbReference type="Proteomes" id="UP001470230">
    <property type="component" value="Unassembled WGS sequence"/>
</dbReference>